<evidence type="ECO:0000256" key="3">
    <source>
        <dbReference type="ARBA" id="ARBA00012239"/>
    </source>
</evidence>
<evidence type="ECO:0000313" key="13">
    <source>
        <dbReference type="EMBL" id="PSB05002.1"/>
    </source>
</evidence>
<dbReference type="FunFam" id="3.40.640.10:FF:000003">
    <property type="entry name" value="Cysteine desulfurase IscS"/>
    <property type="match status" value="1"/>
</dbReference>
<evidence type="ECO:0000256" key="11">
    <source>
        <dbReference type="RuleBase" id="RU004504"/>
    </source>
</evidence>
<dbReference type="InterPro" id="IPR015421">
    <property type="entry name" value="PyrdxlP-dep_Trfase_major"/>
</dbReference>
<evidence type="ECO:0000256" key="9">
    <source>
        <dbReference type="ARBA" id="ARBA00023014"/>
    </source>
</evidence>
<evidence type="ECO:0000256" key="6">
    <source>
        <dbReference type="ARBA" id="ARBA00022723"/>
    </source>
</evidence>
<evidence type="ECO:0000256" key="2">
    <source>
        <dbReference type="ARBA" id="ARBA00006490"/>
    </source>
</evidence>
<keyword evidence="7" id="KW-0663">Pyridoxal phosphate</keyword>
<gene>
    <name evidence="13" type="ORF">C7B64_01165</name>
</gene>
<dbReference type="SUPFAM" id="SSF53383">
    <property type="entry name" value="PLP-dependent transferases"/>
    <property type="match status" value="1"/>
</dbReference>
<dbReference type="InterPro" id="IPR000192">
    <property type="entry name" value="Aminotrans_V_dom"/>
</dbReference>
<keyword evidence="5" id="KW-0001">2Fe-2S</keyword>
<dbReference type="Gene3D" id="3.90.1150.10">
    <property type="entry name" value="Aspartate Aminotransferase, domain 1"/>
    <property type="match status" value="1"/>
</dbReference>
<dbReference type="InterPro" id="IPR016454">
    <property type="entry name" value="Cysteine_dSase"/>
</dbReference>
<evidence type="ECO:0000256" key="10">
    <source>
        <dbReference type="ARBA" id="ARBA00050776"/>
    </source>
</evidence>
<reference evidence="13 14" key="2">
    <citation type="submission" date="2018-03" db="EMBL/GenBank/DDBJ databases">
        <title>The ancient ancestry and fast evolution of plastids.</title>
        <authorList>
            <person name="Moore K.R."/>
            <person name="Magnabosco C."/>
            <person name="Momper L."/>
            <person name="Gold D.A."/>
            <person name="Bosak T."/>
            <person name="Fournier G.P."/>
        </authorList>
    </citation>
    <scope>NUCLEOTIDE SEQUENCE [LARGE SCALE GENOMIC DNA]</scope>
    <source>
        <strain evidence="13 14">CCAP 1448/3</strain>
    </source>
</reference>
<dbReference type="Proteomes" id="UP000238762">
    <property type="component" value="Unassembled WGS sequence"/>
</dbReference>
<protein>
    <recommendedName>
        <fullName evidence="3">cysteine desulfurase</fullName>
        <ecNumber evidence="3">2.8.1.7</ecNumber>
    </recommendedName>
</protein>
<dbReference type="InterPro" id="IPR015424">
    <property type="entry name" value="PyrdxlP-dep_Trfase"/>
</dbReference>
<keyword evidence="14" id="KW-1185">Reference proteome</keyword>
<dbReference type="InterPro" id="IPR015422">
    <property type="entry name" value="PyrdxlP-dep_Trfase_small"/>
</dbReference>
<evidence type="ECO:0000256" key="1">
    <source>
        <dbReference type="ARBA" id="ARBA00001933"/>
    </source>
</evidence>
<comment type="caution">
    <text evidence="13">The sequence shown here is derived from an EMBL/GenBank/DDBJ whole genome shotgun (WGS) entry which is preliminary data.</text>
</comment>
<dbReference type="GO" id="GO:0031071">
    <property type="term" value="F:cysteine desulfurase activity"/>
    <property type="evidence" value="ECO:0007669"/>
    <property type="project" value="UniProtKB-EC"/>
</dbReference>
<dbReference type="PANTHER" id="PTHR11601:SF34">
    <property type="entry name" value="CYSTEINE DESULFURASE"/>
    <property type="match status" value="1"/>
</dbReference>
<evidence type="ECO:0000259" key="12">
    <source>
        <dbReference type="Pfam" id="PF00266"/>
    </source>
</evidence>
<keyword evidence="4 13" id="KW-0808">Transferase</keyword>
<dbReference type="PANTHER" id="PTHR11601">
    <property type="entry name" value="CYSTEINE DESULFURYLASE FAMILY MEMBER"/>
    <property type="match status" value="1"/>
</dbReference>
<dbReference type="EC" id="2.8.1.7" evidence="3"/>
<accession>A0A2T1C9P9</accession>
<dbReference type="OrthoDB" id="9808002at2"/>
<evidence type="ECO:0000256" key="7">
    <source>
        <dbReference type="ARBA" id="ARBA00022898"/>
    </source>
</evidence>
<evidence type="ECO:0000313" key="14">
    <source>
        <dbReference type="Proteomes" id="UP000238762"/>
    </source>
</evidence>
<comment type="catalytic activity">
    <reaction evidence="10">
        <text>(sulfur carrier)-H + L-cysteine = (sulfur carrier)-SH + L-alanine</text>
        <dbReference type="Rhea" id="RHEA:43892"/>
        <dbReference type="Rhea" id="RHEA-COMP:14737"/>
        <dbReference type="Rhea" id="RHEA-COMP:14739"/>
        <dbReference type="ChEBI" id="CHEBI:29917"/>
        <dbReference type="ChEBI" id="CHEBI:35235"/>
        <dbReference type="ChEBI" id="CHEBI:57972"/>
        <dbReference type="ChEBI" id="CHEBI:64428"/>
        <dbReference type="EC" id="2.8.1.7"/>
    </reaction>
</comment>
<dbReference type="PIRSF" id="PIRSF005572">
    <property type="entry name" value="NifS"/>
    <property type="match status" value="1"/>
</dbReference>
<dbReference type="GO" id="GO:0051537">
    <property type="term" value="F:2 iron, 2 sulfur cluster binding"/>
    <property type="evidence" value="ECO:0007669"/>
    <property type="project" value="UniProtKB-KW"/>
</dbReference>
<dbReference type="Pfam" id="PF00266">
    <property type="entry name" value="Aminotran_5"/>
    <property type="match status" value="1"/>
</dbReference>
<comment type="cofactor">
    <cofactor evidence="1 11">
        <name>pyridoxal 5'-phosphate</name>
        <dbReference type="ChEBI" id="CHEBI:597326"/>
    </cofactor>
</comment>
<dbReference type="AlphaFoldDB" id="A0A2T1C9P9"/>
<dbReference type="GO" id="GO:0046872">
    <property type="term" value="F:metal ion binding"/>
    <property type="evidence" value="ECO:0007669"/>
    <property type="project" value="UniProtKB-KW"/>
</dbReference>
<name>A0A2T1C9P9_9CYAN</name>
<proteinExistence type="inferred from homology"/>
<evidence type="ECO:0000256" key="5">
    <source>
        <dbReference type="ARBA" id="ARBA00022714"/>
    </source>
</evidence>
<keyword evidence="6" id="KW-0479">Metal-binding</keyword>
<keyword evidence="8" id="KW-0408">Iron</keyword>
<dbReference type="RefSeq" id="WP_106286833.1">
    <property type="nucleotide sequence ID" value="NZ_CAWNTC010000127.1"/>
</dbReference>
<reference evidence="13 14" key="1">
    <citation type="submission" date="2018-02" db="EMBL/GenBank/DDBJ databases">
        <authorList>
            <person name="Cohen D.B."/>
            <person name="Kent A.D."/>
        </authorList>
    </citation>
    <scope>NUCLEOTIDE SEQUENCE [LARGE SCALE GENOMIC DNA]</scope>
    <source>
        <strain evidence="13 14">CCAP 1448/3</strain>
    </source>
</reference>
<comment type="similarity">
    <text evidence="2">Belongs to the class-V pyridoxal-phosphate-dependent aminotransferase family. NifS/IscS subfamily.</text>
</comment>
<evidence type="ECO:0000256" key="8">
    <source>
        <dbReference type="ARBA" id="ARBA00023004"/>
    </source>
</evidence>
<dbReference type="EMBL" id="PVWJ01000004">
    <property type="protein sequence ID" value="PSB05002.1"/>
    <property type="molecule type" value="Genomic_DNA"/>
</dbReference>
<feature type="domain" description="Aminotransferase class V" evidence="12">
    <location>
        <begin position="6"/>
        <end position="369"/>
    </location>
</feature>
<evidence type="ECO:0000256" key="4">
    <source>
        <dbReference type="ARBA" id="ARBA00022679"/>
    </source>
</evidence>
<organism evidence="13 14">
    <name type="scientific">Merismopedia glauca CCAP 1448/3</name>
    <dbReference type="NCBI Taxonomy" id="1296344"/>
    <lineage>
        <taxon>Bacteria</taxon>
        <taxon>Bacillati</taxon>
        <taxon>Cyanobacteriota</taxon>
        <taxon>Cyanophyceae</taxon>
        <taxon>Synechococcales</taxon>
        <taxon>Merismopediaceae</taxon>
        <taxon>Merismopedia</taxon>
    </lineage>
</organism>
<sequence>MNQRPIYLDNQATTPVDDRVLAAMLPYFTQHFGNSASINHMYGWEAEAAISQAREILAQAINASPSEIVFTSGATEANNLAIKGISEAYFSKGQHIITVQTEHNAVLDPCHYLQSLGFEITLLPVQPNGLIDLQELEKAIRPDTILVSIMAANNEIGVLQPLAEIGGICRQAGVIFHTDAAQAIGKIPLDVEEMKIDLLSMTAHKIYGPKGIGALYVRRKHPRVQLVPQLHGGGHERGMRSGTLYTPQIVGFAKAVEIGLAEQKSESQRLLTLRHKLWSKLQTIPGLQANGDLDRRLVGNLNFSIADVDGAALLLGLQPIVALSSGSACSSTKTSPSHVLLALGLSEKLAYASLRLGIGRFNTADEIDLVAEHIMATVSSLRQARVLEPNLQI</sequence>
<dbReference type="Gene3D" id="3.40.640.10">
    <property type="entry name" value="Type I PLP-dependent aspartate aminotransferase-like (Major domain)"/>
    <property type="match status" value="1"/>
</dbReference>
<dbReference type="InterPro" id="IPR020578">
    <property type="entry name" value="Aminotrans_V_PyrdxlP_BS"/>
</dbReference>
<keyword evidence="9" id="KW-0411">Iron-sulfur</keyword>
<dbReference type="PROSITE" id="PS00595">
    <property type="entry name" value="AA_TRANSFER_CLASS_5"/>
    <property type="match status" value="1"/>
</dbReference>